<dbReference type="InterPro" id="IPR011067">
    <property type="entry name" value="Plasmid_toxin/cell-grow_inhib"/>
</dbReference>
<dbReference type="Pfam" id="PF02452">
    <property type="entry name" value="PemK_toxin"/>
    <property type="match status" value="1"/>
</dbReference>
<evidence type="ECO:0000313" key="4">
    <source>
        <dbReference type="Proteomes" id="UP000295511"/>
    </source>
</evidence>
<sequence>MPPEQNRTTHPRRPVVVLTGDHKNDDSDWPIVVVCPVSSGAQVSEYDVRIPANTGGLSSKGWARVCLIQPLDKAFLDDRIGQLEANMVDQLMANYLGYLGAI</sequence>
<comment type="caution">
    <text evidence="3">The sequence shown here is derived from an EMBL/GenBank/DDBJ whole genome shotgun (WGS) entry which is preliminary data.</text>
</comment>
<accession>A0A4R5L1K8</accession>
<name>A0A4R5L1K8_9MICC</name>
<dbReference type="GO" id="GO:0003677">
    <property type="term" value="F:DNA binding"/>
    <property type="evidence" value="ECO:0007669"/>
    <property type="project" value="InterPro"/>
</dbReference>
<keyword evidence="2" id="KW-1277">Toxin-antitoxin system</keyword>
<reference evidence="3 4" key="1">
    <citation type="submission" date="2019-03" db="EMBL/GenBank/DDBJ databases">
        <title>Whole genome sequence of Arthrobacter sp JH1-1.</title>
        <authorList>
            <person name="Trinh H.N."/>
        </authorList>
    </citation>
    <scope>NUCLEOTIDE SEQUENCE [LARGE SCALE GENOMIC DNA]</scope>
    <source>
        <strain evidence="3 4">JH1-1</strain>
    </source>
</reference>
<proteinExistence type="inferred from homology"/>
<dbReference type="AlphaFoldDB" id="A0A4R5L1K8"/>
<evidence type="ECO:0000313" key="3">
    <source>
        <dbReference type="EMBL" id="TDG01271.1"/>
    </source>
</evidence>
<keyword evidence="4" id="KW-1185">Reference proteome</keyword>
<dbReference type="OrthoDB" id="3432095at2"/>
<evidence type="ECO:0000256" key="2">
    <source>
        <dbReference type="ARBA" id="ARBA00022649"/>
    </source>
</evidence>
<dbReference type="Gene3D" id="2.30.30.110">
    <property type="match status" value="1"/>
</dbReference>
<evidence type="ECO:0000256" key="1">
    <source>
        <dbReference type="ARBA" id="ARBA00007521"/>
    </source>
</evidence>
<gene>
    <name evidence="3" type="ORF">E1809_01750</name>
</gene>
<dbReference type="Proteomes" id="UP000295511">
    <property type="component" value="Unassembled WGS sequence"/>
</dbReference>
<dbReference type="InterPro" id="IPR003477">
    <property type="entry name" value="PemK-like"/>
</dbReference>
<organism evidence="3 4">
    <name type="scientific">Arthrobacter terricola</name>
    <dbReference type="NCBI Taxonomy" id="2547396"/>
    <lineage>
        <taxon>Bacteria</taxon>
        <taxon>Bacillati</taxon>
        <taxon>Actinomycetota</taxon>
        <taxon>Actinomycetes</taxon>
        <taxon>Micrococcales</taxon>
        <taxon>Micrococcaceae</taxon>
        <taxon>Arthrobacter</taxon>
    </lineage>
</organism>
<comment type="similarity">
    <text evidence="1">Belongs to the PemK/MazF family.</text>
</comment>
<dbReference type="EMBL" id="SMRU01000002">
    <property type="protein sequence ID" value="TDG01271.1"/>
    <property type="molecule type" value="Genomic_DNA"/>
</dbReference>
<dbReference type="SUPFAM" id="SSF50118">
    <property type="entry name" value="Cell growth inhibitor/plasmid maintenance toxic component"/>
    <property type="match status" value="1"/>
</dbReference>
<protein>
    <submittedName>
        <fullName evidence="3">Type II toxin-antitoxin system PemK/MazF family toxin</fullName>
    </submittedName>
</protein>